<dbReference type="HOGENOM" id="CLU_1415145_0_0_1"/>
<dbReference type="Proteomes" id="UP000010094">
    <property type="component" value="Chromosome II"/>
</dbReference>
<evidence type="ECO:0000313" key="3">
    <source>
        <dbReference type="Proteomes" id="UP000010094"/>
    </source>
</evidence>
<dbReference type="VEuPathDB" id="MicrosporidiaDB:EROM_020120"/>
<dbReference type="GeneID" id="20520770"/>
<dbReference type="OrthoDB" id="2194473at2759"/>
<feature type="coiled-coil region" evidence="1">
    <location>
        <begin position="133"/>
        <end position="167"/>
    </location>
</feature>
<reference evidence="2 3" key="1">
    <citation type="journal article" date="2012" name="Proc. Natl. Acad. Sci. U.S.A.">
        <title>Gain and loss of multiple functionally related, horizontally transferred genes in the reduced genomes of two microsporidian parasites.</title>
        <authorList>
            <person name="Pombert J.-F."/>
            <person name="Selman M."/>
            <person name="Burki F."/>
            <person name="Bardell F.T."/>
            <person name="Farinelli L."/>
            <person name="Solter L.F."/>
            <person name="Whitman D.W."/>
            <person name="Weiss L.M."/>
            <person name="Corradi N."/>
            <person name="Keeling P.J."/>
        </authorList>
    </citation>
    <scope>NUCLEOTIDE SEQUENCE [LARGE SCALE GENOMIC DNA]</scope>
    <source>
        <strain evidence="2 3">SJ-2008</strain>
    </source>
</reference>
<organism evidence="2 3">
    <name type="scientific">Encephalitozoon romaleae (strain SJ-2008)</name>
    <name type="common">Microsporidian parasite</name>
    <dbReference type="NCBI Taxonomy" id="1178016"/>
    <lineage>
        <taxon>Eukaryota</taxon>
        <taxon>Fungi</taxon>
        <taxon>Fungi incertae sedis</taxon>
        <taxon>Microsporidia</taxon>
        <taxon>Unikaryonidae</taxon>
        <taxon>Encephalitozoon</taxon>
    </lineage>
</organism>
<name>I7AQ96_ENCRO</name>
<gene>
    <name evidence="2" type="ordered locus">EROM_020120</name>
</gene>
<dbReference type="RefSeq" id="XP_009263984.1">
    <property type="nucleotide sequence ID" value="XM_009265709.1"/>
</dbReference>
<proteinExistence type="predicted"/>
<protein>
    <submittedName>
        <fullName evidence="2">Uncharacterized protein</fullName>
    </submittedName>
</protein>
<dbReference type="KEGG" id="ero:EROM_020120"/>
<keyword evidence="3" id="KW-1185">Reference proteome</keyword>
<evidence type="ECO:0000313" key="2">
    <source>
        <dbReference type="EMBL" id="AFN82487.1"/>
    </source>
</evidence>
<dbReference type="EMBL" id="CP003519">
    <property type="protein sequence ID" value="AFN82487.1"/>
    <property type="molecule type" value="Genomic_DNA"/>
</dbReference>
<evidence type="ECO:0000256" key="1">
    <source>
        <dbReference type="SAM" id="Coils"/>
    </source>
</evidence>
<keyword evidence="1" id="KW-0175">Coiled coil</keyword>
<dbReference type="AlphaFoldDB" id="I7AQ96"/>
<sequence>MEEDGPRLAKMRQAYKRAIQEILKEKEKIKGILTDPNTLCEDSFFMDSSKAGETHQRDPEETSSAIENIFQGLRSKLSDVFRKKLEMNDISNKLNRLDRDVLEGRTSLRDVTSKEYVREIFESYLVNTKVDYIDYIEETKREALERIRVLKNELEKATEELGLLKRENTLCRNTYDNLISSFSKAARNKNGL</sequence>
<accession>I7AQ96</accession>